<evidence type="ECO:0000256" key="10">
    <source>
        <dbReference type="RuleBase" id="RU365103"/>
    </source>
</evidence>
<keyword evidence="10" id="KW-0448">Lipopolysaccharide biosynthesis</keyword>
<proteinExistence type="inferred from homology"/>
<dbReference type="GO" id="GO:0043842">
    <property type="term" value="F:Kdo transferase activity"/>
    <property type="evidence" value="ECO:0007669"/>
    <property type="project" value="UniProtKB-EC"/>
</dbReference>
<dbReference type="RefSeq" id="WP_092784013.1">
    <property type="nucleotide sequence ID" value="NZ_FORA01000006.1"/>
</dbReference>
<evidence type="ECO:0000256" key="1">
    <source>
        <dbReference type="ARBA" id="ARBA00003394"/>
    </source>
</evidence>
<evidence type="ECO:0000256" key="5">
    <source>
        <dbReference type="ARBA" id="ARBA00022679"/>
    </source>
</evidence>
<dbReference type="GO" id="GO:0009244">
    <property type="term" value="P:lipopolysaccharide core region biosynthetic process"/>
    <property type="evidence" value="ECO:0007669"/>
    <property type="project" value="UniProtKB-UniRule"/>
</dbReference>
<dbReference type="PANTHER" id="PTHR42755">
    <property type="entry name" value="3-DEOXY-MANNO-OCTULOSONATE CYTIDYLYLTRANSFERASE"/>
    <property type="match status" value="1"/>
</dbReference>
<keyword evidence="5 10" id="KW-0808">Transferase</keyword>
<dbReference type="EMBL" id="FORA01000006">
    <property type="protein sequence ID" value="SFJ73377.1"/>
    <property type="molecule type" value="Genomic_DNA"/>
</dbReference>
<accession>A0A1I3TV04</accession>
<evidence type="ECO:0000256" key="2">
    <source>
        <dbReference type="ARBA" id="ARBA00004713"/>
    </source>
</evidence>
<feature type="site" description="Transition state stabilizer" evidence="9">
    <location>
        <position position="213"/>
    </location>
</feature>
<keyword evidence="10" id="KW-1003">Cell membrane</keyword>
<dbReference type="InterPro" id="IPR038107">
    <property type="entry name" value="Glycos_transf_N_sf"/>
</dbReference>
<evidence type="ECO:0000256" key="4">
    <source>
        <dbReference type="ARBA" id="ARBA00019077"/>
    </source>
</evidence>
<protein>
    <recommendedName>
        <fullName evidence="4 10">3-deoxy-D-manno-octulosonic acid transferase</fullName>
        <shortName evidence="10">Kdo transferase</shortName>
        <ecNumber evidence="3 10">2.4.99.12</ecNumber>
    </recommendedName>
    <alternativeName>
        <fullName evidence="6 10">Lipid IV(A) 3-deoxy-D-manno-octulosonic acid transferase</fullName>
    </alternativeName>
</protein>
<dbReference type="SUPFAM" id="SSF53756">
    <property type="entry name" value="UDP-Glycosyltransferase/glycogen phosphorylase"/>
    <property type="match status" value="1"/>
</dbReference>
<name>A0A1I3TV04_9RHOB</name>
<evidence type="ECO:0000256" key="9">
    <source>
        <dbReference type="PIRSR" id="PIRSR639901-2"/>
    </source>
</evidence>
<dbReference type="InterPro" id="IPR039901">
    <property type="entry name" value="Kdotransferase"/>
</dbReference>
<dbReference type="GO" id="GO:0009245">
    <property type="term" value="P:lipid A biosynthetic process"/>
    <property type="evidence" value="ECO:0007669"/>
    <property type="project" value="TreeGrafter"/>
</dbReference>
<dbReference type="Gene3D" id="3.40.50.11720">
    <property type="entry name" value="3-Deoxy-D-manno-octulosonic-acid transferase, N-terminal domain"/>
    <property type="match status" value="1"/>
</dbReference>
<evidence type="ECO:0000313" key="13">
    <source>
        <dbReference type="Proteomes" id="UP000199110"/>
    </source>
</evidence>
<dbReference type="Pfam" id="PF04413">
    <property type="entry name" value="Glycos_transf_N"/>
    <property type="match status" value="1"/>
</dbReference>
<dbReference type="InterPro" id="IPR007507">
    <property type="entry name" value="Glycos_transf_N"/>
</dbReference>
<dbReference type="AlphaFoldDB" id="A0A1I3TV04"/>
<evidence type="ECO:0000259" key="11">
    <source>
        <dbReference type="Pfam" id="PF04413"/>
    </source>
</evidence>
<dbReference type="PANTHER" id="PTHR42755:SF1">
    <property type="entry name" value="3-DEOXY-D-MANNO-OCTULOSONIC ACID TRANSFERASE, MITOCHONDRIAL-RELATED"/>
    <property type="match status" value="1"/>
</dbReference>
<dbReference type="EC" id="2.4.99.12" evidence="3 10"/>
<gene>
    <name evidence="12" type="ORF">SAMN04488095_3498</name>
</gene>
<dbReference type="OrthoDB" id="9789797at2"/>
<evidence type="ECO:0000313" key="12">
    <source>
        <dbReference type="EMBL" id="SFJ73377.1"/>
    </source>
</evidence>
<dbReference type="GO" id="GO:0005886">
    <property type="term" value="C:plasma membrane"/>
    <property type="evidence" value="ECO:0007669"/>
    <property type="project" value="UniProtKB-SubCell"/>
</dbReference>
<comment type="pathway">
    <text evidence="2 10">Bacterial outer membrane biogenesis; LPS core biosynthesis.</text>
</comment>
<evidence type="ECO:0000256" key="7">
    <source>
        <dbReference type="ARBA" id="ARBA00049183"/>
    </source>
</evidence>
<keyword evidence="13" id="KW-1185">Reference proteome</keyword>
<reference evidence="12 13" key="1">
    <citation type="submission" date="2016-10" db="EMBL/GenBank/DDBJ databases">
        <authorList>
            <person name="de Groot N.N."/>
        </authorList>
    </citation>
    <scope>NUCLEOTIDE SEQUENCE [LARGE SCALE GENOMIC DNA]</scope>
    <source>
        <strain evidence="12 13">DSM 19073</strain>
    </source>
</reference>
<comment type="catalytic activity">
    <reaction evidence="7 10">
        <text>lipid IVA (E. coli) + CMP-3-deoxy-beta-D-manno-octulosonate = alpha-Kdo-(2-&gt;6)-lipid IVA (E. coli) + CMP + H(+)</text>
        <dbReference type="Rhea" id="RHEA:28066"/>
        <dbReference type="ChEBI" id="CHEBI:15378"/>
        <dbReference type="ChEBI" id="CHEBI:58603"/>
        <dbReference type="ChEBI" id="CHEBI:60364"/>
        <dbReference type="ChEBI" id="CHEBI:60377"/>
        <dbReference type="ChEBI" id="CHEBI:85987"/>
        <dbReference type="EC" id="2.4.99.12"/>
    </reaction>
</comment>
<comment type="similarity">
    <text evidence="10">Belongs to the glycosyltransferase group 1 family.</text>
</comment>
<feature type="site" description="Transition state stabilizer" evidence="9">
    <location>
        <position position="135"/>
    </location>
</feature>
<feature type="active site" description="Proton acceptor" evidence="8">
    <location>
        <position position="65"/>
    </location>
</feature>
<dbReference type="Gene3D" id="3.40.50.2000">
    <property type="entry name" value="Glycogen Phosphorylase B"/>
    <property type="match status" value="1"/>
</dbReference>
<evidence type="ECO:0000256" key="3">
    <source>
        <dbReference type="ARBA" id="ARBA00012621"/>
    </source>
</evidence>
<comment type="subcellular location">
    <subcellularLocation>
        <location evidence="10">Cell membrane</location>
    </subcellularLocation>
</comment>
<dbReference type="UniPathway" id="UPA00958"/>
<evidence type="ECO:0000256" key="8">
    <source>
        <dbReference type="PIRSR" id="PIRSR639901-1"/>
    </source>
</evidence>
<keyword evidence="10" id="KW-0472">Membrane</keyword>
<sequence length="426" mass="46923">MAFSPVLAAYLLFSNRATGFAERTLKRRLAKGKEDPARLDERRGIASVARPDGPLMWLHAASVGESVSLLEMIRRIGEERPELTFLLTTGTVTSAQILADRMPGQTIHQFVPLDVRPWVRRFLDYWKPDLVVLAEAEIWPALLHETSARDIPIAMINARMTEGAHKRWRFARRAAKTLLQRIGTVQAQDQATADRLLSLGLPPERLEVTGTLKEGSAALPHDEFERQDLARVLEGRPCWLAASTHEGEEAMAAQAHRVARRSWHRLLLIVAPRHPDRADGIVAGLRAGGWKVAQRSRSEDITAETQIYVADTIGEMGLWYRLCPVSFIGGSLVEVGGHNPFEPAALGSAILHGPHVVNFADIFERLAEAKASLCVSEESLGDSVARTLEPDEAARMAHAAWSVCSEGAEVTEKAMDLLLAMLDGVE</sequence>
<organism evidence="12 13">
    <name type="scientific">Jannaschia pohangensis</name>
    <dbReference type="NCBI Taxonomy" id="390807"/>
    <lineage>
        <taxon>Bacteria</taxon>
        <taxon>Pseudomonadati</taxon>
        <taxon>Pseudomonadota</taxon>
        <taxon>Alphaproteobacteria</taxon>
        <taxon>Rhodobacterales</taxon>
        <taxon>Roseobacteraceae</taxon>
        <taxon>Jannaschia</taxon>
    </lineage>
</organism>
<evidence type="ECO:0000256" key="6">
    <source>
        <dbReference type="ARBA" id="ARBA00031445"/>
    </source>
</evidence>
<comment type="function">
    <text evidence="1 10">Involved in lipopolysaccharide (LPS) biosynthesis. Catalyzes the transfer of 3-deoxy-D-manno-octulosonate (Kdo) residue(s) from CMP-Kdo to lipid IV(A), the tetraacyldisaccharide-1,4'-bisphosphate precursor of lipid A.</text>
</comment>
<dbReference type="Proteomes" id="UP000199110">
    <property type="component" value="Unassembled WGS sequence"/>
</dbReference>
<dbReference type="STRING" id="390807.SAMN04488095_3498"/>
<feature type="domain" description="3-deoxy-D-manno-octulosonic-acid transferase N-terminal" evidence="11">
    <location>
        <begin position="38"/>
        <end position="213"/>
    </location>
</feature>